<dbReference type="VEuPathDB" id="MicrosporidiaDB:EROM_020100"/>
<evidence type="ECO:0000313" key="3">
    <source>
        <dbReference type="Proteomes" id="UP000010094"/>
    </source>
</evidence>
<dbReference type="OrthoDB" id="10595786at2759"/>
<gene>
    <name evidence="2" type="ordered locus">EROM_020100</name>
</gene>
<dbReference type="GeneID" id="20520768"/>
<reference evidence="2 3" key="1">
    <citation type="journal article" date="2012" name="Proc. Natl. Acad. Sci. U.S.A.">
        <title>Gain and loss of multiple functionally related, horizontally transferred genes in the reduced genomes of two microsporidian parasites.</title>
        <authorList>
            <person name="Pombert J.-F."/>
            <person name="Selman M."/>
            <person name="Burki F."/>
            <person name="Bardell F.T."/>
            <person name="Farinelli L."/>
            <person name="Solter L.F."/>
            <person name="Whitman D.W."/>
            <person name="Weiss L.M."/>
            <person name="Corradi N."/>
            <person name="Keeling P.J."/>
        </authorList>
    </citation>
    <scope>NUCLEOTIDE SEQUENCE [LARGE SCALE GENOMIC DNA]</scope>
    <source>
        <strain evidence="2 3">SJ-2008</strain>
    </source>
</reference>
<evidence type="ECO:0000256" key="1">
    <source>
        <dbReference type="SAM" id="MobiDB-lite"/>
    </source>
</evidence>
<protein>
    <submittedName>
        <fullName evidence="2">Uncharacterized protein</fullName>
    </submittedName>
</protein>
<dbReference type="RefSeq" id="XP_009263982.1">
    <property type="nucleotide sequence ID" value="XM_009265707.1"/>
</dbReference>
<sequence length="106" mass="11890">MKKGLLALCAFAISDAKSLHFRHEKQRNELHKASGLGASNLVSKSMSKGSFLLPVSNVRGKKKRREKKRKGSSESESESENESESSEENKKTRKKKKKGKKSKNRS</sequence>
<dbReference type="KEGG" id="ero:EROM_020100"/>
<feature type="compositionally biased region" description="Acidic residues" evidence="1">
    <location>
        <begin position="75"/>
        <end position="86"/>
    </location>
</feature>
<dbReference type="EMBL" id="CP003519">
    <property type="protein sequence ID" value="AFN82485.1"/>
    <property type="molecule type" value="Genomic_DNA"/>
</dbReference>
<feature type="region of interest" description="Disordered" evidence="1">
    <location>
        <begin position="30"/>
        <end position="106"/>
    </location>
</feature>
<name>I7AD09_ENCRO</name>
<feature type="compositionally biased region" description="Basic residues" evidence="1">
    <location>
        <begin position="59"/>
        <end position="70"/>
    </location>
</feature>
<dbReference type="Proteomes" id="UP000010094">
    <property type="component" value="Chromosome II"/>
</dbReference>
<feature type="compositionally biased region" description="Basic residues" evidence="1">
    <location>
        <begin position="91"/>
        <end position="106"/>
    </location>
</feature>
<accession>I7AD09</accession>
<proteinExistence type="predicted"/>
<organism evidence="2 3">
    <name type="scientific">Encephalitozoon romaleae (strain SJ-2008)</name>
    <name type="common">Microsporidian parasite</name>
    <dbReference type="NCBI Taxonomy" id="1178016"/>
    <lineage>
        <taxon>Eukaryota</taxon>
        <taxon>Fungi</taxon>
        <taxon>Fungi incertae sedis</taxon>
        <taxon>Microsporidia</taxon>
        <taxon>Unikaryonidae</taxon>
        <taxon>Encephalitozoon</taxon>
    </lineage>
</organism>
<keyword evidence="3" id="KW-1185">Reference proteome</keyword>
<dbReference type="HOGENOM" id="CLU_2223260_0_0_1"/>
<dbReference type="AlphaFoldDB" id="I7AD09"/>
<evidence type="ECO:0000313" key="2">
    <source>
        <dbReference type="EMBL" id="AFN82485.1"/>
    </source>
</evidence>